<evidence type="ECO:0000313" key="2">
    <source>
        <dbReference type="EMBL" id="GFR06037.1"/>
    </source>
</evidence>
<sequence length="149" mass="17582">MLRGGNQRNYFNEETRSRDVIDKQPSRTCFDSVCINISPDKLWNSMSPSPKTGSHSWDLDKFNGKRKDEIKFYVEFFIFFIAITFMFVIFILNQEGLLPIWFPSIHYVMGLPIIFILFSLIMTLRKNAYFTSRVMKCRWNTLSPLADMP</sequence>
<evidence type="ECO:0000256" key="1">
    <source>
        <dbReference type="SAM" id="Phobius"/>
    </source>
</evidence>
<accession>A0A8X6LF18</accession>
<keyword evidence="1" id="KW-0812">Transmembrane</keyword>
<gene>
    <name evidence="2" type="ORF">TNCT_169421</name>
</gene>
<keyword evidence="1" id="KW-0472">Membrane</keyword>
<dbReference type="AlphaFoldDB" id="A0A8X6LF18"/>
<reference evidence="2" key="1">
    <citation type="submission" date="2020-07" db="EMBL/GenBank/DDBJ databases">
        <title>Multicomponent nature underlies the extraordinary mechanical properties of spider dragline silk.</title>
        <authorList>
            <person name="Kono N."/>
            <person name="Nakamura H."/>
            <person name="Mori M."/>
            <person name="Yoshida Y."/>
            <person name="Ohtoshi R."/>
            <person name="Malay A.D."/>
            <person name="Moran D.A.P."/>
            <person name="Tomita M."/>
            <person name="Numata K."/>
            <person name="Arakawa K."/>
        </authorList>
    </citation>
    <scope>NUCLEOTIDE SEQUENCE</scope>
</reference>
<proteinExistence type="predicted"/>
<name>A0A8X6LF18_TRICU</name>
<feature type="transmembrane region" description="Helical" evidence="1">
    <location>
        <begin position="72"/>
        <end position="92"/>
    </location>
</feature>
<dbReference type="Proteomes" id="UP000887116">
    <property type="component" value="Unassembled WGS sequence"/>
</dbReference>
<keyword evidence="3" id="KW-1185">Reference proteome</keyword>
<organism evidence="2 3">
    <name type="scientific">Trichonephila clavata</name>
    <name type="common">Joro spider</name>
    <name type="synonym">Nephila clavata</name>
    <dbReference type="NCBI Taxonomy" id="2740835"/>
    <lineage>
        <taxon>Eukaryota</taxon>
        <taxon>Metazoa</taxon>
        <taxon>Ecdysozoa</taxon>
        <taxon>Arthropoda</taxon>
        <taxon>Chelicerata</taxon>
        <taxon>Arachnida</taxon>
        <taxon>Araneae</taxon>
        <taxon>Araneomorphae</taxon>
        <taxon>Entelegynae</taxon>
        <taxon>Araneoidea</taxon>
        <taxon>Nephilidae</taxon>
        <taxon>Trichonephila</taxon>
    </lineage>
</organism>
<feature type="transmembrane region" description="Helical" evidence="1">
    <location>
        <begin position="104"/>
        <end position="124"/>
    </location>
</feature>
<dbReference type="OrthoDB" id="10392376at2759"/>
<keyword evidence="1" id="KW-1133">Transmembrane helix</keyword>
<protein>
    <submittedName>
        <fullName evidence="2">Uncharacterized protein</fullName>
    </submittedName>
</protein>
<evidence type="ECO:0000313" key="3">
    <source>
        <dbReference type="Proteomes" id="UP000887116"/>
    </source>
</evidence>
<comment type="caution">
    <text evidence="2">The sequence shown here is derived from an EMBL/GenBank/DDBJ whole genome shotgun (WGS) entry which is preliminary data.</text>
</comment>
<dbReference type="EMBL" id="BMAO01025938">
    <property type="protein sequence ID" value="GFR06037.1"/>
    <property type="molecule type" value="Genomic_DNA"/>
</dbReference>